<reference evidence="1 2" key="1">
    <citation type="submission" date="2017-02" db="EMBL/GenBank/DDBJ databases">
        <title>Draft Genome Sequence of Streptomyces tsukubaensis F601, a Producer of the immunosuppressant tacrolimus FK506.</title>
        <authorList>
            <person name="Zong G."/>
            <person name="Zhong C."/>
            <person name="Fu J."/>
            <person name="Qin R."/>
            <person name="Cao G."/>
        </authorList>
    </citation>
    <scope>NUCLEOTIDE SEQUENCE [LARGE SCALE GENOMIC DNA]</scope>
    <source>
        <strain evidence="1 2">F601</strain>
    </source>
</reference>
<organism evidence="1 2">
    <name type="scientific">Streptomyces tsukubensis</name>
    <dbReference type="NCBI Taxonomy" id="83656"/>
    <lineage>
        <taxon>Bacteria</taxon>
        <taxon>Bacillati</taxon>
        <taxon>Actinomycetota</taxon>
        <taxon>Actinomycetes</taxon>
        <taxon>Kitasatosporales</taxon>
        <taxon>Streptomycetaceae</taxon>
        <taxon>Streptomyces</taxon>
    </lineage>
</organism>
<evidence type="ECO:0000313" key="1">
    <source>
        <dbReference type="EMBL" id="OON76202.1"/>
    </source>
</evidence>
<evidence type="ECO:0000313" key="2">
    <source>
        <dbReference type="Proteomes" id="UP000190539"/>
    </source>
</evidence>
<gene>
    <name evidence="1" type="ORF">B1H18_21510</name>
</gene>
<dbReference type="AlphaFoldDB" id="A0A1V4A5Y3"/>
<dbReference type="RefSeq" id="WP_077970075.1">
    <property type="nucleotide sequence ID" value="NZ_CP045178.1"/>
</dbReference>
<dbReference type="STRING" id="83656.B1H18_21510"/>
<keyword evidence="2" id="KW-1185">Reference proteome</keyword>
<protein>
    <submittedName>
        <fullName evidence="1">Uncharacterized protein</fullName>
    </submittedName>
</protein>
<comment type="caution">
    <text evidence="1">The sequence shown here is derived from an EMBL/GenBank/DDBJ whole genome shotgun (WGS) entry which is preliminary data.</text>
</comment>
<dbReference type="Proteomes" id="UP000190539">
    <property type="component" value="Unassembled WGS sequence"/>
</dbReference>
<dbReference type="EMBL" id="MVFC01000019">
    <property type="protein sequence ID" value="OON76202.1"/>
    <property type="molecule type" value="Genomic_DNA"/>
</dbReference>
<sequence>MSDFTLGYITDPSPLQADANGKITIKVQPTAGNPSAHVGDDSLYGFHITFPVGTGEGDLTTPENVHGIGLKASDPKATAAVGLDKDTHTATVSVSSPFPKKGLTISIKDIRVGSPGEFKLTTSYTRPHETDRRVLDTPRPFAKSSGAFYFSNLKADQPQVESGKEGRLTWNASDHMDSYTVDWAGTSSAGGSRTLDAKAVAWTTPKLDDPATTFCLTATATLHGAVVRHSLWVTVFGRRGMARTGHLQALGTVRITDPRPQYVFDDVALTTHQVNRASAGVFEDQTLPAEGKPLSEIFPLSCLTPSDGALLIRVTGDPFETPLQLTARYPSESADSGLTKEWGITAGTSLTLPLPTGTALEFTEPAYMGGERRLTVHWAAQGGHQPLALAHTRTTGRTS</sequence>
<accession>A0A1V4A5Y3</accession>
<name>A0A1V4A5Y3_9ACTN</name>
<proteinExistence type="predicted"/>